<dbReference type="OrthoDB" id="5599404at2759"/>
<organism evidence="3 4">
    <name type="scientific">Smittium megazygosporum</name>
    <dbReference type="NCBI Taxonomy" id="133381"/>
    <lineage>
        <taxon>Eukaryota</taxon>
        <taxon>Fungi</taxon>
        <taxon>Fungi incertae sedis</taxon>
        <taxon>Zoopagomycota</taxon>
        <taxon>Kickxellomycotina</taxon>
        <taxon>Harpellomycetes</taxon>
        <taxon>Harpellales</taxon>
        <taxon>Legeriomycetaceae</taxon>
        <taxon>Smittium</taxon>
    </lineage>
</organism>
<feature type="region of interest" description="Disordered" evidence="2">
    <location>
        <begin position="349"/>
        <end position="397"/>
    </location>
</feature>
<keyword evidence="1" id="KW-0175">Coiled coil</keyword>
<feature type="coiled-coil region" evidence="1">
    <location>
        <begin position="100"/>
        <end position="148"/>
    </location>
</feature>
<feature type="region of interest" description="Disordered" evidence="2">
    <location>
        <begin position="292"/>
        <end position="325"/>
    </location>
</feature>
<evidence type="ECO:0000256" key="1">
    <source>
        <dbReference type="SAM" id="Coils"/>
    </source>
</evidence>
<feature type="region of interest" description="Disordered" evidence="2">
    <location>
        <begin position="253"/>
        <end position="278"/>
    </location>
</feature>
<sequence length="397" mass="45007">MNVKDGLALQSYRAALLELKLVLDHVYCFNRGALGLPLTEATKRCLTEVSSRPVDKNLPILRFTNSKTKPNTYPRFTPKLTTTPINMQKSISNSPEASRVLDLRDEIRQKDDRIQTLEGKIEEQRNDIADLEEELRETQRQMFQLRESGRQRRLKKYAEASEMVGIKRNSSLLRRSVRHGQKTDFPRRDSLYIRQTSIRHPTTENPIPSINEIDLEVQNAIKQNVLKRNANDLPFSQNEASGSISNFQLADDNRHSDAQGNASGFEKKQNTSESADQTSFFSRLLERNKNELEDDGASPLPEAAGEQDKSPIPVPQSDPNGIATGYYKKYSEPQLTNAVIENSQELHRLSKSATSVSADSNFSITSDNYTNKKDEHSIKSSKSKSGLMTRFSKFKLR</sequence>
<proteinExistence type="predicted"/>
<accession>A0A2T9Z787</accession>
<dbReference type="EMBL" id="MBFS01001974">
    <property type="protein sequence ID" value="PVV00450.1"/>
    <property type="molecule type" value="Genomic_DNA"/>
</dbReference>
<evidence type="ECO:0000256" key="2">
    <source>
        <dbReference type="SAM" id="MobiDB-lite"/>
    </source>
</evidence>
<dbReference type="AlphaFoldDB" id="A0A2T9Z787"/>
<gene>
    <name evidence="3" type="ORF">BB560_005166</name>
</gene>
<reference evidence="3 4" key="1">
    <citation type="journal article" date="2018" name="MBio">
        <title>Comparative Genomics Reveals the Core Gene Toolbox for the Fungus-Insect Symbiosis.</title>
        <authorList>
            <person name="Wang Y."/>
            <person name="Stata M."/>
            <person name="Wang W."/>
            <person name="Stajich J.E."/>
            <person name="White M.M."/>
            <person name="Moncalvo J.M."/>
        </authorList>
    </citation>
    <scope>NUCLEOTIDE SEQUENCE [LARGE SCALE GENOMIC DNA]</scope>
    <source>
        <strain evidence="3 4">SC-DP-2</strain>
    </source>
</reference>
<keyword evidence="4" id="KW-1185">Reference proteome</keyword>
<protein>
    <submittedName>
        <fullName evidence="3">Uncharacterized protein</fullName>
    </submittedName>
</protein>
<comment type="caution">
    <text evidence="3">The sequence shown here is derived from an EMBL/GenBank/DDBJ whole genome shotgun (WGS) entry which is preliminary data.</text>
</comment>
<dbReference type="Proteomes" id="UP000245609">
    <property type="component" value="Unassembled WGS sequence"/>
</dbReference>
<evidence type="ECO:0000313" key="3">
    <source>
        <dbReference type="EMBL" id="PVV00450.1"/>
    </source>
</evidence>
<name>A0A2T9Z787_9FUNG</name>
<feature type="compositionally biased region" description="Polar residues" evidence="2">
    <location>
        <begin position="351"/>
        <end position="369"/>
    </location>
</feature>
<evidence type="ECO:0000313" key="4">
    <source>
        <dbReference type="Proteomes" id="UP000245609"/>
    </source>
</evidence>